<dbReference type="Pfam" id="PF16482">
    <property type="entry name" value="Staufen_C"/>
    <property type="match status" value="1"/>
</dbReference>
<dbReference type="GeneID" id="106457002"/>
<proteinExistence type="predicted"/>
<evidence type="ECO:0000256" key="1">
    <source>
        <dbReference type="ARBA" id="ARBA00022737"/>
    </source>
</evidence>
<evidence type="ECO:0000313" key="4">
    <source>
        <dbReference type="Proteomes" id="UP000694941"/>
    </source>
</evidence>
<reference evidence="5" key="1">
    <citation type="submission" date="2025-08" db="UniProtKB">
        <authorList>
            <consortium name="RefSeq"/>
        </authorList>
    </citation>
    <scope>IDENTIFICATION</scope>
    <source>
        <tissue evidence="5">Muscle</tissue>
    </source>
</reference>
<sequence length="226" mass="23485">MDGEGKLGRQLVPGLLLMPDTTGLSGDVSQGPGYLGGLNRAPGGPLQNQEVGNKMAIKTTSAIAKELLDSGASPTAEALSKSGHKPVVCAQTQMTVRPKQQLMYLADVLGFHVHFRDFPKSNKLEYLSLVSLSTNPPHVSHGAGPTIDASHDQAALSALRSLAELGLDSVTEGAKSERVNISAGDGRHITSIQGTAPKLTSSMTGKSLNSNVKQGASISVITKGEH</sequence>
<dbReference type="InterPro" id="IPR051740">
    <property type="entry name" value="DRBM-containing_protein"/>
</dbReference>
<name>A0ABM1AZQ9_LIMPO</name>
<evidence type="ECO:0000313" key="5">
    <source>
        <dbReference type="RefSeq" id="XP_013771843.1"/>
    </source>
</evidence>
<dbReference type="InterPro" id="IPR032478">
    <property type="entry name" value="Staufen_C"/>
</dbReference>
<feature type="domain" description="Staufen C-terminal" evidence="3">
    <location>
        <begin position="57"/>
        <end position="166"/>
    </location>
</feature>
<organism evidence="4 5">
    <name type="scientific">Limulus polyphemus</name>
    <name type="common">Atlantic horseshoe crab</name>
    <dbReference type="NCBI Taxonomy" id="6850"/>
    <lineage>
        <taxon>Eukaryota</taxon>
        <taxon>Metazoa</taxon>
        <taxon>Ecdysozoa</taxon>
        <taxon>Arthropoda</taxon>
        <taxon>Chelicerata</taxon>
        <taxon>Merostomata</taxon>
        <taxon>Xiphosura</taxon>
        <taxon>Limulidae</taxon>
        <taxon>Limulus</taxon>
    </lineage>
</organism>
<evidence type="ECO:0000259" key="3">
    <source>
        <dbReference type="Pfam" id="PF16482"/>
    </source>
</evidence>
<dbReference type="PANTHER" id="PTHR46054:SF3">
    <property type="entry name" value="MATERNAL EFFECT PROTEIN STAUFEN"/>
    <property type="match status" value="1"/>
</dbReference>
<dbReference type="Proteomes" id="UP000694941">
    <property type="component" value="Unplaced"/>
</dbReference>
<evidence type="ECO:0000256" key="2">
    <source>
        <dbReference type="ARBA" id="ARBA00022884"/>
    </source>
</evidence>
<keyword evidence="1" id="KW-0677">Repeat</keyword>
<keyword evidence="2" id="KW-0694">RNA-binding</keyword>
<dbReference type="PANTHER" id="PTHR46054">
    <property type="entry name" value="MATERNAL EFFECT PROTEIN STAUFEN"/>
    <property type="match status" value="1"/>
</dbReference>
<accession>A0ABM1AZQ9</accession>
<keyword evidence="4" id="KW-1185">Reference proteome</keyword>
<dbReference type="Gene3D" id="3.30.160.20">
    <property type="match status" value="1"/>
</dbReference>
<dbReference type="SUPFAM" id="SSF54768">
    <property type="entry name" value="dsRNA-binding domain-like"/>
    <property type="match status" value="1"/>
</dbReference>
<dbReference type="RefSeq" id="XP_013771843.1">
    <property type="nucleotide sequence ID" value="XM_013916389.2"/>
</dbReference>
<dbReference type="CDD" id="cd19861">
    <property type="entry name" value="DSRM_STAU_rpt5"/>
    <property type="match status" value="1"/>
</dbReference>
<protein>
    <submittedName>
        <fullName evidence="5">Double-stranded RNA-binding protein Staufen homolog 1-like</fullName>
    </submittedName>
</protein>
<gene>
    <name evidence="5" type="primary">LOC106457002</name>
</gene>